<dbReference type="AlphaFoldDB" id="A0A1M4VZ15"/>
<dbReference type="OrthoDB" id="7375616at2"/>
<dbReference type="Proteomes" id="UP000184485">
    <property type="component" value="Unassembled WGS sequence"/>
</dbReference>
<name>A0A1M4VZ15_9HYPH</name>
<dbReference type="GO" id="GO:0016853">
    <property type="term" value="F:isomerase activity"/>
    <property type="evidence" value="ECO:0007669"/>
    <property type="project" value="UniProtKB-KW"/>
</dbReference>
<dbReference type="Pfam" id="PF14534">
    <property type="entry name" value="DUF4440"/>
    <property type="match status" value="1"/>
</dbReference>
<keyword evidence="1" id="KW-0732">Signal</keyword>
<gene>
    <name evidence="3" type="ORF">SAMN02745157_0833</name>
</gene>
<proteinExistence type="predicted"/>
<evidence type="ECO:0000313" key="3">
    <source>
        <dbReference type="EMBL" id="SHE74251.1"/>
    </source>
</evidence>
<dbReference type="SUPFAM" id="SSF54427">
    <property type="entry name" value="NTF2-like"/>
    <property type="match status" value="1"/>
</dbReference>
<feature type="domain" description="DUF4440" evidence="2">
    <location>
        <begin position="34"/>
        <end position="141"/>
    </location>
</feature>
<protein>
    <submittedName>
        <fullName evidence="3">Steroid delta-isomerase</fullName>
    </submittedName>
</protein>
<sequence>MRRWRQALQALVLVAGTFGAFSSQALADPGADIRARLLHWTDDFNAGRKSEVCDLFSKDLISDYRGQGEAGYATRCRLLTRAIDDPARTFRYVPEIKEVIVEGDLAVVRLDWTLTVTPGEIKVVEPGMDIFRKEADGHWRIIRFMAYEEEGAAR</sequence>
<evidence type="ECO:0000313" key="4">
    <source>
        <dbReference type="Proteomes" id="UP000184485"/>
    </source>
</evidence>
<evidence type="ECO:0000256" key="1">
    <source>
        <dbReference type="SAM" id="SignalP"/>
    </source>
</evidence>
<keyword evidence="3" id="KW-0413">Isomerase</keyword>
<dbReference type="InterPro" id="IPR032710">
    <property type="entry name" value="NTF2-like_dom_sf"/>
</dbReference>
<dbReference type="Gene3D" id="3.10.450.50">
    <property type="match status" value="1"/>
</dbReference>
<evidence type="ECO:0000259" key="2">
    <source>
        <dbReference type="Pfam" id="PF14534"/>
    </source>
</evidence>
<keyword evidence="4" id="KW-1185">Reference proteome</keyword>
<dbReference type="InterPro" id="IPR027843">
    <property type="entry name" value="DUF4440"/>
</dbReference>
<dbReference type="STRING" id="1122133.SAMN02745157_0833"/>
<dbReference type="RefSeq" id="WP_139251320.1">
    <property type="nucleotide sequence ID" value="NZ_FQUP01000001.1"/>
</dbReference>
<feature type="chain" id="PRO_5012770357" evidence="1">
    <location>
        <begin position="28"/>
        <end position="154"/>
    </location>
</feature>
<organism evidence="3 4">
    <name type="scientific">Kaistia soli DSM 19436</name>
    <dbReference type="NCBI Taxonomy" id="1122133"/>
    <lineage>
        <taxon>Bacteria</taxon>
        <taxon>Pseudomonadati</taxon>
        <taxon>Pseudomonadota</taxon>
        <taxon>Alphaproteobacteria</taxon>
        <taxon>Hyphomicrobiales</taxon>
        <taxon>Kaistiaceae</taxon>
        <taxon>Kaistia</taxon>
    </lineage>
</organism>
<feature type="signal peptide" evidence="1">
    <location>
        <begin position="1"/>
        <end position="27"/>
    </location>
</feature>
<reference evidence="3 4" key="1">
    <citation type="submission" date="2016-11" db="EMBL/GenBank/DDBJ databases">
        <authorList>
            <person name="Jaros S."/>
            <person name="Januszkiewicz K."/>
            <person name="Wedrychowicz H."/>
        </authorList>
    </citation>
    <scope>NUCLEOTIDE SEQUENCE [LARGE SCALE GENOMIC DNA]</scope>
    <source>
        <strain evidence="3 4">DSM 19436</strain>
    </source>
</reference>
<dbReference type="EMBL" id="FQUP01000001">
    <property type="protein sequence ID" value="SHE74251.1"/>
    <property type="molecule type" value="Genomic_DNA"/>
</dbReference>
<accession>A0A1M4VZ15</accession>